<accession>U9UC48</accession>
<evidence type="ECO:0000256" key="1">
    <source>
        <dbReference type="SAM" id="MobiDB-lite"/>
    </source>
</evidence>
<dbReference type="AlphaFoldDB" id="U9UC48"/>
<organism evidence="2">
    <name type="scientific">Rhizophagus irregularis (strain DAOM 181602 / DAOM 197198 / MUCL 43194)</name>
    <name type="common">Arbuscular mycorrhizal fungus</name>
    <name type="synonym">Glomus intraradices</name>
    <dbReference type="NCBI Taxonomy" id="747089"/>
    <lineage>
        <taxon>Eukaryota</taxon>
        <taxon>Fungi</taxon>
        <taxon>Fungi incertae sedis</taxon>
        <taxon>Mucoromycota</taxon>
        <taxon>Glomeromycotina</taxon>
        <taxon>Glomeromycetes</taxon>
        <taxon>Glomerales</taxon>
        <taxon>Glomeraceae</taxon>
        <taxon>Rhizophagus</taxon>
    </lineage>
</organism>
<protein>
    <submittedName>
        <fullName evidence="2">Uncharacterized protein</fullName>
    </submittedName>
</protein>
<feature type="region of interest" description="Disordered" evidence="1">
    <location>
        <begin position="18"/>
        <end position="66"/>
    </location>
</feature>
<sequence>MGCLLKSFVKILQTAKLSKLSKQSKSSESSKLSKQSKSSEPSKLSMPSSFNPLDTRTLREILDHTPPQNLQDEVAKYVLRKNWNIYVSLRDKHHKEMMESLGQKQHLINAHSLESALYRLK</sequence>
<feature type="compositionally biased region" description="Low complexity" evidence="1">
    <location>
        <begin position="18"/>
        <end position="49"/>
    </location>
</feature>
<gene>
    <name evidence="2" type="ORF">GLOINDRAFT_21979</name>
</gene>
<reference evidence="2" key="1">
    <citation type="submission" date="2013-07" db="EMBL/GenBank/DDBJ databases">
        <title>The genome of an arbuscular mycorrhizal fungus provides insights into the evolution of the oldest plant symbiosis.</title>
        <authorList>
            <consortium name="DOE Joint Genome Institute"/>
            <person name="Tisserant E."/>
            <person name="Malbreil M."/>
            <person name="Kuo A."/>
            <person name="Kohler A."/>
            <person name="Symeonidi A."/>
            <person name="Balestrini R."/>
            <person name="Charron P."/>
            <person name="Duensing N."/>
            <person name="Frei-dit-Frey N."/>
            <person name="Gianinazzi-Pearson V."/>
            <person name="Gilbert B."/>
            <person name="Handa Y."/>
            <person name="Hijri M."/>
            <person name="Kaul R."/>
            <person name="Kawaguchi M."/>
            <person name="Krajinski F."/>
            <person name="Lammers P."/>
            <person name="Lapierre D."/>
            <person name="Masclaux F.G."/>
            <person name="Murat C."/>
            <person name="Morin E."/>
            <person name="Ndikumana S."/>
            <person name="Pagni M."/>
            <person name="Petitpierre D."/>
            <person name="Requena N."/>
            <person name="Rosikiewicz P."/>
            <person name="Riley R."/>
            <person name="Saito K."/>
            <person name="San Clemente H."/>
            <person name="Shapiro H."/>
            <person name="van Tuinen D."/>
            <person name="Becard G."/>
            <person name="Bonfante P."/>
            <person name="Paszkowski U."/>
            <person name="Shachar-Hill Y."/>
            <person name="Young J.P."/>
            <person name="Sanders I.R."/>
            <person name="Henrissat B."/>
            <person name="Rensing S.A."/>
            <person name="Grigoriev I.V."/>
            <person name="Corradi N."/>
            <person name="Roux C."/>
            <person name="Martin F."/>
        </authorList>
    </citation>
    <scope>NUCLEOTIDE SEQUENCE</scope>
    <source>
        <strain evidence="2">DAOM 197198</strain>
    </source>
</reference>
<evidence type="ECO:0000313" key="2">
    <source>
        <dbReference type="EMBL" id="ESA17262.1"/>
    </source>
</evidence>
<dbReference type="HOGENOM" id="CLU_2039279_0_0_1"/>
<proteinExistence type="predicted"/>
<dbReference type="EMBL" id="KI280354">
    <property type="protein sequence ID" value="ESA17262.1"/>
    <property type="molecule type" value="Genomic_DNA"/>
</dbReference>
<name>U9UC48_RHIID</name>